<dbReference type="AlphaFoldDB" id="A0A174FIS6"/>
<evidence type="ECO:0000313" key="2">
    <source>
        <dbReference type="EMBL" id="CUO48726.1"/>
    </source>
</evidence>
<keyword evidence="1" id="KW-0472">Membrane</keyword>
<dbReference type="OrthoDB" id="2083169at2"/>
<reference evidence="2 3" key="1">
    <citation type="submission" date="2015-09" db="EMBL/GenBank/DDBJ databases">
        <authorList>
            <consortium name="Pathogen Informatics"/>
        </authorList>
    </citation>
    <scope>NUCLEOTIDE SEQUENCE [LARGE SCALE GENOMIC DNA]</scope>
    <source>
        <strain evidence="2 3">2789STDY5834856</strain>
    </source>
</reference>
<dbReference type="RefSeq" id="WP_055265517.1">
    <property type="nucleotide sequence ID" value="NZ_CABIXQ010000010.1"/>
</dbReference>
<gene>
    <name evidence="2" type="ORF">ERS852471_01647</name>
</gene>
<keyword evidence="1" id="KW-0812">Transmembrane</keyword>
<proteinExistence type="predicted"/>
<name>A0A174FIS6_9CLOT</name>
<dbReference type="Proteomes" id="UP000095594">
    <property type="component" value="Unassembled WGS sequence"/>
</dbReference>
<protein>
    <submittedName>
        <fullName evidence="2">Uncharacterized protein</fullName>
    </submittedName>
</protein>
<dbReference type="EMBL" id="CYZX01000010">
    <property type="protein sequence ID" value="CUO48726.1"/>
    <property type="molecule type" value="Genomic_DNA"/>
</dbReference>
<feature type="transmembrane region" description="Helical" evidence="1">
    <location>
        <begin position="54"/>
        <end position="75"/>
    </location>
</feature>
<evidence type="ECO:0000256" key="1">
    <source>
        <dbReference type="SAM" id="Phobius"/>
    </source>
</evidence>
<evidence type="ECO:0000313" key="3">
    <source>
        <dbReference type="Proteomes" id="UP000095594"/>
    </source>
</evidence>
<accession>A0A174FIS6</accession>
<sequence length="138" mass="16508">MSNYSFQYKEYYEGLKKKHNISNSKSKISYDEDIPIYRGSTVYSKNRRNKNESFISNLLMMQLVGTMMLFLFAFGGKYSTNDDIRQYYTKFKYGIEQEYTYANANVNSKEIKIESIKNKFLESIDWIKEKLINDDFTY</sequence>
<keyword evidence="1" id="KW-1133">Transmembrane helix</keyword>
<organism evidence="2 3">
    <name type="scientific">Clostridium disporicum</name>
    <dbReference type="NCBI Taxonomy" id="84024"/>
    <lineage>
        <taxon>Bacteria</taxon>
        <taxon>Bacillati</taxon>
        <taxon>Bacillota</taxon>
        <taxon>Clostridia</taxon>
        <taxon>Eubacteriales</taxon>
        <taxon>Clostridiaceae</taxon>
        <taxon>Clostridium</taxon>
    </lineage>
</organism>